<keyword evidence="3" id="KW-1185">Reference proteome</keyword>
<dbReference type="Proteomes" id="UP000474567">
    <property type="component" value="Unassembled WGS sequence"/>
</dbReference>
<gene>
    <name evidence="2" type="ORF">FLACOL7796_00879</name>
</gene>
<sequence length="154" mass="18101">MAKYDDASWHYGGDYPDGLPDENASTHIGMFLTWCIDHDLLSEEHLEGSEEEIDAVKNRELTGAEFLISNCDEKFTQYDLNDIGNAFAKAYYEDESNFAKKFGAYCDDYAKHFDKEAEKKGFEYESFYHVENTWENYNSLKPIIDSRFEQWEKY</sequence>
<evidence type="ECO:0000313" key="3">
    <source>
        <dbReference type="Proteomes" id="UP000474567"/>
    </source>
</evidence>
<reference evidence="2 3" key="1">
    <citation type="submission" date="2020-02" db="EMBL/GenBank/DDBJ databases">
        <authorList>
            <person name="Criscuolo A."/>
        </authorList>
    </citation>
    <scope>NUCLEOTIDE SEQUENCE [LARGE SCALE GENOMIC DNA]</scope>
    <source>
        <strain evidence="2">CECT7796</strain>
    </source>
</reference>
<evidence type="ECO:0000313" key="2">
    <source>
        <dbReference type="EMBL" id="CAA9195920.1"/>
    </source>
</evidence>
<dbReference type="EMBL" id="CADCST010000064">
    <property type="protein sequence ID" value="CAA9195920.1"/>
    <property type="molecule type" value="Genomic_DNA"/>
</dbReference>
<organism evidence="2 3">
    <name type="scientific">Flavobacterium collinsii</name>
    <dbReference type="NCBI Taxonomy" id="1114861"/>
    <lineage>
        <taxon>Bacteria</taxon>
        <taxon>Pseudomonadati</taxon>
        <taxon>Bacteroidota</taxon>
        <taxon>Flavobacteriia</taxon>
        <taxon>Flavobacteriales</taxon>
        <taxon>Flavobacteriaceae</taxon>
        <taxon>Flavobacterium</taxon>
    </lineage>
</organism>
<comment type="caution">
    <text evidence="2">The sequence shown here is derived from an EMBL/GenBank/DDBJ whole genome shotgun (WGS) entry which is preliminary data.</text>
</comment>
<evidence type="ECO:0000259" key="1">
    <source>
        <dbReference type="Pfam" id="PF25191"/>
    </source>
</evidence>
<dbReference type="RefSeq" id="WP_173964842.1">
    <property type="nucleotide sequence ID" value="NZ_CADCST010000064.1"/>
</dbReference>
<feature type="domain" description="DUF7832" evidence="1">
    <location>
        <begin position="3"/>
        <end position="119"/>
    </location>
</feature>
<protein>
    <recommendedName>
        <fullName evidence="1">DUF7832 domain-containing protein</fullName>
    </recommendedName>
</protein>
<name>A0ABN7EH84_9FLAO</name>
<dbReference type="InterPro" id="IPR057154">
    <property type="entry name" value="DUF7832"/>
</dbReference>
<proteinExistence type="predicted"/>
<accession>A0ABN7EH84</accession>
<dbReference type="Pfam" id="PF25191">
    <property type="entry name" value="DUF7832"/>
    <property type="match status" value="1"/>
</dbReference>